<feature type="compositionally biased region" description="Basic and acidic residues" evidence="1">
    <location>
        <begin position="107"/>
        <end position="131"/>
    </location>
</feature>
<sequence length="233" mass="26027">MNRFLRHLAACLFAFAMLPPPAGAADGRPAPASPVAIDSVETADRIIEQSARARERIESQFQRETGACADRFFASSCEAEARERRRRALNDVRTQEVEANAYKRRVRTEQRDAALKERNQAAEEDRQRREGQMPATAPGHAGIPDQDLDIPRPADSEPAAAGPSERERQHAERLRRAREKEAADAPRRAEKEAAFARKAQQAEQEQQALRQRQAEKAKEAKEAEGKANSEAPK</sequence>
<dbReference type="Proteomes" id="UP000482155">
    <property type="component" value="Unassembled WGS sequence"/>
</dbReference>
<feature type="compositionally biased region" description="Low complexity" evidence="1">
    <location>
        <begin position="196"/>
        <end position="211"/>
    </location>
</feature>
<name>A0A6B3SW53_9BURK</name>
<feature type="compositionally biased region" description="Basic and acidic residues" evidence="1">
    <location>
        <begin position="164"/>
        <end position="195"/>
    </location>
</feature>
<evidence type="ECO:0000313" key="3">
    <source>
        <dbReference type="EMBL" id="NEX62602.1"/>
    </source>
</evidence>
<proteinExistence type="predicted"/>
<dbReference type="RefSeq" id="WP_163965157.1">
    <property type="nucleotide sequence ID" value="NZ_JAAIVB010000053.1"/>
</dbReference>
<dbReference type="EMBL" id="JAAIVB010000053">
    <property type="protein sequence ID" value="NEX62602.1"/>
    <property type="molecule type" value="Genomic_DNA"/>
</dbReference>
<feature type="chain" id="PRO_5025508161" evidence="2">
    <location>
        <begin position="25"/>
        <end position="233"/>
    </location>
</feature>
<protein>
    <submittedName>
        <fullName evidence="3">Uncharacterized protein</fullName>
    </submittedName>
</protein>
<feature type="signal peptide" evidence="2">
    <location>
        <begin position="1"/>
        <end position="24"/>
    </location>
</feature>
<reference evidence="3 4" key="1">
    <citation type="submission" date="2020-02" db="EMBL/GenBank/DDBJ databases">
        <authorList>
            <person name="Kim M.K."/>
        </authorList>
    </citation>
    <scope>NUCLEOTIDE SEQUENCE [LARGE SCALE GENOMIC DNA]</scope>
    <source>
        <strain evidence="3 4">17J57-3</strain>
    </source>
</reference>
<evidence type="ECO:0000256" key="1">
    <source>
        <dbReference type="SAM" id="MobiDB-lite"/>
    </source>
</evidence>
<accession>A0A6B3SW53</accession>
<evidence type="ECO:0000256" key="2">
    <source>
        <dbReference type="SAM" id="SignalP"/>
    </source>
</evidence>
<comment type="caution">
    <text evidence="3">The sequence shown here is derived from an EMBL/GenBank/DDBJ whole genome shotgun (WGS) entry which is preliminary data.</text>
</comment>
<gene>
    <name evidence="3" type="ORF">G3574_16055</name>
</gene>
<keyword evidence="4" id="KW-1185">Reference proteome</keyword>
<feature type="compositionally biased region" description="Basic and acidic residues" evidence="1">
    <location>
        <begin position="212"/>
        <end position="233"/>
    </location>
</feature>
<feature type="region of interest" description="Disordered" evidence="1">
    <location>
        <begin position="103"/>
        <end position="233"/>
    </location>
</feature>
<organism evidence="3 4">
    <name type="scientific">Noviherbaspirillum galbum</name>
    <dbReference type="NCBI Taxonomy" id="2709383"/>
    <lineage>
        <taxon>Bacteria</taxon>
        <taxon>Pseudomonadati</taxon>
        <taxon>Pseudomonadota</taxon>
        <taxon>Betaproteobacteria</taxon>
        <taxon>Burkholderiales</taxon>
        <taxon>Oxalobacteraceae</taxon>
        <taxon>Noviherbaspirillum</taxon>
    </lineage>
</organism>
<keyword evidence="2" id="KW-0732">Signal</keyword>
<evidence type="ECO:0000313" key="4">
    <source>
        <dbReference type="Proteomes" id="UP000482155"/>
    </source>
</evidence>
<dbReference type="AlphaFoldDB" id="A0A6B3SW53"/>